<dbReference type="PANTHER" id="PTHR19969">
    <property type="entry name" value="SH2-SH3 ADAPTOR PROTEIN-RELATED"/>
    <property type="match status" value="1"/>
</dbReference>
<dbReference type="InParanoid" id="A0A1S3HEK2"/>
<sequence>MAASNDANLPVPPPRLPPKPKVIRRKSELQMIQYYYPDIKGLEEVKEVLFDYIHIPGSFLLRNSSRNEGALVVSVVHEDGSIKHFTINENDSQYFLQDKYFKTINDLVQNYAKEDVPNLENIANVRLLHPIITAYSTATPPSTDPFSESYPPSGRSPLNYSKSFPRSAMTNGPKGRYFSDSAYPIGESPPHSATIATTKGRAGGKSKSVKVGYLENSRRNEAETKPTWYRRGSMDEHQSNTRETVSKSNKYRRGSIDDRPPAPPPLPPEEPKYLESQSQTYIYSRAYDTDINRFQDLLEKLKFSDEHQKCDCGIYIKDSLFPGGWTIHRSTEETTKGMVFFINEEKTVSSWTLPQEVIQLLEPSHFQTLKSLGFNFALFKGS</sequence>
<evidence type="ECO:0000256" key="3">
    <source>
        <dbReference type="SAM" id="MobiDB-lite"/>
    </source>
</evidence>
<feature type="domain" description="WW" evidence="5">
    <location>
        <begin position="319"/>
        <end position="356"/>
    </location>
</feature>
<dbReference type="PANTHER" id="PTHR19969:SF5">
    <property type="entry name" value="CRK-LIKE PROTEIN"/>
    <property type="match status" value="1"/>
</dbReference>
<keyword evidence="6" id="KW-1185">Reference proteome</keyword>
<feature type="domain" description="SH2" evidence="4">
    <location>
        <begin position="34"/>
        <end position="131"/>
    </location>
</feature>
<accession>A0A1S3HEK2</accession>
<dbReference type="RefSeq" id="XP_013383936.1">
    <property type="nucleotide sequence ID" value="XM_013528482.2"/>
</dbReference>
<evidence type="ECO:0000256" key="1">
    <source>
        <dbReference type="ARBA" id="ARBA00022999"/>
    </source>
</evidence>
<dbReference type="CDD" id="cd00173">
    <property type="entry name" value="SH2"/>
    <property type="match status" value="1"/>
</dbReference>
<dbReference type="GO" id="GO:0030971">
    <property type="term" value="F:receptor tyrosine kinase binding"/>
    <property type="evidence" value="ECO:0007669"/>
    <property type="project" value="TreeGrafter"/>
</dbReference>
<dbReference type="GO" id="GO:0005737">
    <property type="term" value="C:cytoplasm"/>
    <property type="evidence" value="ECO:0007669"/>
    <property type="project" value="TreeGrafter"/>
</dbReference>
<proteinExistence type="predicted"/>
<dbReference type="KEGG" id="lak:106154210"/>
<dbReference type="PROSITE" id="PS50020">
    <property type="entry name" value="WW_DOMAIN_2"/>
    <property type="match status" value="1"/>
</dbReference>
<dbReference type="InterPro" id="IPR036860">
    <property type="entry name" value="SH2_dom_sf"/>
</dbReference>
<evidence type="ECO:0000256" key="2">
    <source>
        <dbReference type="PROSITE-ProRule" id="PRU00191"/>
    </source>
</evidence>
<dbReference type="Pfam" id="PF00017">
    <property type="entry name" value="SH2"/>
    <property type="match status" value="1"/>
</dbReference>
<dbReference type="OrthoDB" id="6161358at2759"/>
<dbReference type="PRINTS" id="PR00401">
    <property type="entry name" value="SH2DOMAIN"/>
</dbReference>
<evidence type="ECO:0000259" key="4">
    <source>
        <dbReference type="PROSITE" id="PS50001"/>
    </source>
</evidence>
<dbReference type="Gene3D" id="3.30.505.10">
    <property type="entry name" value="SH2 domain"/>
    <property type="match status" value="1"/>
</dbReference>
<dbReference type="GO" id="GO:0007167">
    <property type="term" value="P:enzyme-linked receptor protein signaling pathway"/>
    <property type="evidence" value="ECO:0007669"/>
    <property type="project" value="TreeGrafter"/>
</dbReference>
<dbReference type="GO" id="GO:0035591">
    <property type="term" value="F:signaling adaptor activity"/>
    <property type="evidence" value="ECO:0007669"/>
    <property type="project" value="TreeGrafter"/>
</dbReference>
<dbReference type="InterPro" id="IPR001202">
    <property type="entry name" value="WW_dom"/>
</dbReference>
<keyword evidence="1 2" id="KW-0727">SH2 domain</keyword>
<dbReference type="InterPro" id="IPR000980">
    <property type="entry name" value="SH2"/>
</dbReference>
<feature type="region of interest" description="Disordered" evidence="3">
    <location>
        <begin position="140"/>
        <end position="275"/>
    </location>
</feature>
<dbReference type="OMA" id="SSERCEC"/>
<evidence type="ECO:0000313" key="6">
    <source>
        <dbReference type="Proteomes" id="UP000085678"/>
    </source>
</evidence>
<name>A0A1S3HEK2_LINAN</name>
<reference evidence="7" key="1">
    <citation type="submission" date="2025-08" db="UniProtKB">
        <authorList>
            <consortium name="RefSeq"/>
        </authorList>
    </citation>
    <scope>IDENTIFICATION</scope>
    <source>
        <tissue evidence="7">Gonads</tissue>
    </source>
</reference>
<dbReference type="Proteomes" id="UP000085678">
    <property type="component" value="Unplaced"/>
</dbReference>
<feature type="compositionally biased region" description="Polar residues" evidence="3">
    <location>
        <begin position="156"/>
        <end position="170"/>
    </location>
</feature>
<dbReference type="STRING" id="7574.A0A1S3HEK2"/>
<gene>
    <name evidence="7" type="primary">LOC106154210</name>
</gene>
<evidence type="ECO:0000259" key="5">
    <source>
        <dbReference type="PROSITE" id="PS50020"/>
    </source>
</evidence>
<dbReference type="GO" id="GO:0016477">
    <property type="term" value="P:cell migration"/>
    <property type="evidence" value="ECO:0007669"/>
    <property type="project" value="TreeGrafter"/>
</dbReference>
<dbReference type="SUPFAM" id="SSF55550">
    <property type="entry name" value="SH2 domain"/>
    <property type="match status" value="1"/>
</dbReference>
<dbReference type="InterPro" id="IPR051184">
    <property type="entry name" value="Tyrosine-phos_adapter"/>
</dbReference>
<dbReference type="AlphaFoldDB" id="A0A1S3HEK2"/>
<dbReference type="SMART" id="SM00252">
    <property type="entry name" value="SH2"/>
    <property type="match status" value="1"/>
</dbReference>
<dbReference type="GeneID" id="106154210"/>
<dbReference type="PROSITE" id="PS50001">
    <property type="entry name" value="SH2"/>
    <property type="match status" value="1"/>
</dbReference>
<evidence type="ECO:0000313" key="7">
    <source>
        <dbReference type="RefSeq" id="XP_013383936.1"/>
    </source>
</evidence>
<protein>
    <submittedName>
        <fullName evidence="7">Uncharacterized protein LOC106154210</fullName>
    </submittedName>
</protein>
<organism evidence="6 7">
    <name type="scientific">Lingula anatina</name>
    <name type="common">Brachiopod</name>
    <name type="synonym">Lingula unguis</name>
    <dbReference type="NCBI Taxonomy" id="7574"/>
    <lineage>
        <taxon>Eukaryota</taxon>
        <taxon>Metazoa</taxon>
        <taxon>Spiralia</taxon>
        <taxon>Lophotrochozoa</taxon>
        <taxon>Brachiopoda</taxon>
        <taxon>Linguliformea</taxon>
        <taxon>Lingulata</taxon>
        <taxon>Lingulida</taxon>
        <taxon>Linguloidea</taxon>
        <taxon>Lingulidae</taxon>
        <taxon>Lingula</taxon>
    </lineage>
</organism>